<evidence type="ECO:0000313" key="3">
    <source>
        <dbReference type="Proteomes" id="UP000013923"/>
    </source>
</evidence>
<feature type="transmembrane region" description="Helical" evidence="1">
    <location>
        <begin position="14"/>
        <end position="37"/>
    </location>
</feature>
<protein>
    <submittedName>
        <fullName evidence="2">Predicted protein</fullName>
    </submittedName>
</protein>
<reference evidence="2 3" key="1">
    <citation type="submission" date="2009-10" db="EMBL/GenBank/DDBJ databases">
        <title>The Genome Sequence of Prochlorococcus phage P-SSM2.</title>
        <authorList>
            <consortium name="The Broad Institute Genome Sequencing Platform"/>
            <person name="Henn M.R."/>
            <person name="Sullivan M.S."/>
            <person name="Osburne M.S."/>
            <person name="Levin J."/>
            <person name="Malboeuf C."/>
            <person name="Casali M."/>
            <person name="Russ C."/>
            <person name="Lennon N."/>
            <person name="Chapman S.B."/>
            <person name="Erlich R."/>
            <person name="Young S.K."/>
            <person name="Koehrsen M."/>
            <person name="Yandava C."/>
            <person name="Zeng Q."/>
            <person name="Alvarado L."/>
            <person name="Anderson S."/>
            <person name="Berlin A."/>
            <person name="Borenstein D."/>
            <person name="Chen Z."/>
            <person name="Engels R."/>
            <person name="Freedman E."/>
            <person name="Gellesch M."/>
            <person name="Goldberg J."/>
            <person name="Green L."/>
            <person name="Griggs A."/>
            <person name="Gujja S."/>
            <person name="Heilman E.R."/>
            <person name="Heiman D."/>
            <person name="Hepburn T."/>
            <person name="Howarth C."/>
            <person name="Jen D."/>
            <person name="Larson L."/>
            <person name="Lewis B."/>
            <person name="Mehta T."/>
            <person name="Park D."/>
            <person name="Pearson M."/>
            <person name="Richards J."/>
            <person name="Rizzolo K."/>
            <person name="Roberts A."/>
            <person name="Ryan E."/>
            <person name="Saif S."/>
            <person name="Shea T."/>
            <person name="Shenoy N."/>
            <person name="Sisk P."/>
            <person name="Stolte C."/>
            <person name="Sykes S."/>
            <person name="Walk T."/>
            <person name="White J."/>
            <person name="Yu Q."/>
            <person name="Coleman M.L."/>
            <person name="Huang K.H."/>
            <person name="Weigele P.R."/>
            <person name="DeFrancesco A.S."/>
            <person name="Kern S.E."/>
            <person name="Thompson L.R."/>
            <person name="Fu R."/>
            <person name="Hombeck B."/>
            <person name="Chisholm S.W."/>
            <person name="Haas B."/>
            <person name="Nusbaum C."/>
            <person name="Birren B."/>
        </authorList>
    </citation>
    <scope>NUCLEOTIDE SEQUENCE [LARGE SCALE GENOMIC DNA]</scope>
    <source>
        <strain evidence="2">P-SSM2</strain>
    </source>
</reference>
<evidence type="ECO:0000256" key="1">
    <source>
        <dbReference type="SAM" id="Phobius"/>
    </source>
</evidence>
<name>D1LW69_BPPRM</name>
<dbReference type="EMBL" id="GU071092">
    <property type="protein sequence ID" value="ACY76128.1"/>
    <property type="molecule type" value="Genomic_DNA"/>
</dbReference>
<gene>
    <name evidence="2" type="ORF">PCMG_00252</name>
</gene>
<organismHost>
    <name type="scientific">Prochlorococcus</name>
    <dbReference type="NCBI Taxonomy" id="1218"/>
</organismHost>
<sequence length="65" mass="7503">MDPNKDCSPKWRKWCMACCSTQLWILPAMLLIVLISIEYQHTQAHNNAQDGIDVHGWCKQAGFKQ</sequence>
<accession>D1LW69</accession>
<keyword evidence="1" id="KW-0472">Membrane</keyword>
<organism evidence="2 3">
    <name type="scientific">Prochlorococcus phage P-SSM2</name>
    <dbReference type="NCBI Taxonomy" id="268746"/>
    <lineage>
        <taxon>Viruses</taxon>
        <taxon>Duplodnaviria</taxon>
        <taxon>Heunggongvirae</taxon>
        <taxon>Uroviricota</taxon>
        <taxon>Caudoviricetes</taxon>
        <taxon>Pantevenvirales</taxon>
        <taxon>Kyanoviridae</taxon>
        <taxon>Salacisavirus</taxon>
        <taxon>Salacisavirus pssm2</taxon>
    </lineage>
</organism>
<keyword evidence="1" id="KW-0812">Transmembrane</keyword>
<dbReference type="Proteomes" id="UP000013923">
    <property type="component" value="Genome"/>
</dbReference>
<keyword evidence="1" id="KW-1133">Transmembrane helix</keyword>
<proteinExistence type="predicted"/>
<evidence type="ECO:0000313" key="2">
    <source>
        <dbReference type="EMBL" id="ACY76128.1"/>
    </source>
</evidence>